<keyword evidence="4" id="KW-1185">Reference proteome</keyword>
<dbReference type="Proteomes" id="UP001161580">
    <property type="component" value="Unassembled WGS sequence"/>
</dbReference>
<dbReference type="PANTHER" id="PTHR48081:SF8">
    <property type="entry name" value="ALPHA_BETA HYDROLASE FOLD-3 DOMAIN-CONTAINING PROTEIN-RELATED"/>
    <property type="match status" value="1"/>
</dbReference>
<proteinExistence type="predicted"/>
<name>A0AAE3QBA6_9HYPH</name>
<dbReference type="Gene3D" id="3.40.50.1820">
    <property type="entry name" value="alpha/beta hydrolase"/>
    <property type="match status" value="1"/>
</dbReference>
<dbReference type="InterPro" id="IPR013094">
    <property type="entry name" value="AB_hydrolase_3"/>
</dbReference>
<evidence type="ECO:0000259" key="2">
    <source>
        <dbReference type="Pfam" id="PF07859"/>
    </source>
</evidence>
<reference evidence="3" key="1">
    <citation type="submission" date="2022-03" db="EMBL/GenBank/DDBJ databases">
        <title>Fererhizobium litorale gen. nov., sp. nov., isolated from sandy sediments of the Sea of Japan seashore.</title>
        <authorList>
            <person name="Romanenko L."/>
            <person name="Kurilenko V."/>
            <person name="Otstavnykh N."/>
            <person name="Svetashev V."/>
            <person name="Tekutyeva L."/>
            <person name="Isaeva M."/>
            <person name="Mikhailov V."/>
        </authorList>
    </citation>
    <scope>NUCLEOTIDE SEQUENCE</scope>
    <source>
        <strain evidence="3">KMM 9576</strain>
    </source>
</reference>
<evidence type="ECO:0000313" key="3">
    <source>
        <dbReference type="EMBL" id="MDI7922642.1"/>
    </source>
</evidence>
<dbReference type="Pfam" id="PF07859">
    <property type="entry name" value="Abhydrolase_3"/>
    <property type="match status" value="1"/>
</dbReference>
<sequence>MEKRWKDKVLDNLPEGPVVARVYEGADCRAAPPIVLYLHGGAFADIKGDGEHPVARALADAGSIVVAPDYRKASEPAFPNALERAFSVLRYLNGKRKLFGAARSPLFVAGEEAGGNVAAAAALKARDAIPGDLDGQILLSPLLDPSMGTASFRDAEQIGMRQRWSEGWNTYLGFGGGVCHPYAAPCYCSRLAGLAPALVMTAADDPLRDEAVGYCSRLEKAGVFVRRHVLPIGTGWPLMYGGCCDGDTRWLEEIRDQFALFLQTLKARTV</sequence>
<dbReference type="SUPFAM" id="SSF53474">
    <property type="entry name" value="alpha/beta-Hydrolases"/>
    <property type="match status" value="1"/>
</dbReference>
<accession>A0AAE3QBA6</accession>
<dbReference type="RefSeq" id="WP_311786410.1">
    <property type="nucleotide sequence ID" value="NZ_JALDYY010000004.1"/>
</dbReference>
<dbReference type="PANTHER" id="PTHR48081">
    <property type="entry name" value="AB HYDROLASE SUPERFAMILY PROTEIN C4A8.06C"/>
    <property type="match status" value="1"/>
</dbReference>
<dbReference type="AlphaFoldDB" id="A0AAE3QBA6"/>
<keyword evidence="1 3" id="KW-0378">Hydrolase</keyword>
<comment type="caution">
    <text evidence="3">The sequence shown here is derived from an EMBL/GenBank/DDBJ whole genome shotgun (WGS) entry which is preliminary data.</text>
</comment>
<dbReference type="EMBL" id="JALDYZ010000005">
    <property type="protein sequence ID" value="MDI7922642.1"/>
    <property type="molecule type" value="Genomic_DNA"/>
</dbReference>
<evidence type="ECO:0000313" key="4">
    <source>
        <dbReference type="Proteomes" id="UP001161580"/>
    </source>
</evidence>
<feature type="domain" description="Alpha/beta hydrolase fold-3" evidence="2">
    <location>
        <begin position="35"/>
        <end position="229"/>
    </location>
</feature>
<dbReference type="GO" id="GO:0016787">
    <property type="term" value="F:hydrolase activity"/>
    <property type="evidence" value="ECO:0007669"/>
    <property type="project" value="UniProtKB-KW"/>
</dbReference>
<evidence type="ECO:0000256" key="1">
    <source>
        <dbReference type="ARBA" id="ARBA00022801"/>
    </source>
</evidence>
<dbReference type="InterPro" id="IPR050300">
    <property type="entry name" value="GDXG_lipolytic_enzyme"/>
</dbReference>
<organism evidence="3 4">
    <name type="scientific">Ferirhizobium litorale</name>
    <dbReference type="NCBI Taxonomy" id="2927786"/>
    <lineage>
        <taxon>Bacteria</taxon>
        <taxon>Pseudomonadati</taxon>
        <taxon>Pseudomonadota</taxon>
        <taxon>Alphaproteobacteria</taxon>
        <taxon>Hyphomicrobiales</taxon>
        <taxon>Rhizobiaceae</taxon>
        <taxon>Ferirhizobium</taxon>
    </lineage>
</organism>
<protein>
    <submittedName>
        <fullName evidence="3">Alpha/beta hydrolase</fullName>
    </submittedName>
</protein>
<gene>
    <name evidence="3" type="ORF">MRS75_11145</name>
</gene>
<dbReference type="InterPro" id="IPR029058">
    <property type="entry name" value="AB_hydrolase_fold"/>
</dbReference>